<evidence type="ECO:0000313" key="2">
    <source>
        <dbReference type="EMBL" id="CAD9118586.1"/>
    </source>
</evidence>
<organism evidence="2">
    <name type="scientific">Alexandrium catenella</name>
    <name type="common">Red tide dinoflagellate</name>
    <name type="synonym">Gonyaulax catenella</name>
    <dbReference type="NCBI Taxonomy" id="2925"/>
    <lineage>
        <taxon>Eukaryota</taxon>
        <taxon>Sar</taxon>
        <taxon>Alveolata</taxon>
        <taxon>Dinophyceae</taxon>
        <taxon>Gonyaulacales</taxon>
        <taxon>Pyrocystaceae</taxon>
        <taxon>Alexandrium</taxon>
    </lineage>
</organism>
<feature type="transmembrane region" description="Helical" evidence="1">
    <location>
        <begin position="26"/>
        <end position="44"/>
    </location>
</feature>
<name>A0A6T9EMH0_ALECA</name>
<accession>A0A6T9EMH0</accession>
<protein>
    <submittedName>
        <fullName evidence="2">Uncharacterized protein</fullName>
    </submittedName>
</protein>
<keyword evidence="1" id="KW-1133">Transmembrane helix</keyword>
<dbReference type="EMBL" id="HBGE01026741">
    <property type="protein sequence ID" value="CAD9118586.1"/>
    <property type="molecule type" value="Transcribed_RNA"/>
</dbReference>
<evidence type="ECO:0000313" key="3">
    <source>
        <dbReference type="EMBL" id="CAD9118588.1"/>
    </source>
</evidence>
<proteinExistence type="predicted"/>
<reference evidence="2" key="1">
    <citation type="submission" date="2021-01" db="EMBL/GenBank/DDBJ databases">
        <authorList>
            <person name="Corre E."/>
            <person name="Pelletier E."/>
            <person name="Niang G."/>
            <person name="Scheremetjew M."/>
            <person name="Finn R."/>
            <person name="Kale V."/>
            <person name="Holt S."/>
            <person name="Cochrane G."/>
            <person name="Meng A."/>
            <person name="Brown T."/>
            <person name="Cohen L."/>
        </authorList>
    </citation>
    <scope>NUCLEOTIDE SEQUENCE</scope>
    <source>
        <strain evidence="2">OF101</strain>
    </source>
</reference>
<keyword evidence="1" id="KW-0812">Transmembrane</keyword>
<evidence type="ECO:0000256" key="1">
    <source>
        <dbReference type="SAM" id="Phobius"/>
    </source>
</evidence>
<gene>
    <name evidence="2" type="ORF">ACAT0790_LOCUS16081</name>
    <name evidence="3" type="ORF">ACAT0790_LOCUS16082</name>
</gene>
<dbReference type="AlphaFoldDB" id="A0A6T9EMH0"/>
<sequence length="194" mass="20599">MSSQPPPMPALLPVGEEELDCRKTGVVVGGGVFMALVLTILSLAGNDEGMREAATARAAVAMEHSHLLTYPVGNAVLLQAARSHHDNHDQKHGEGGPGAVCDCLLACEVFGGDTAQCIQHRDNSTATKSIVENLISSTLRSHSRMCEGMRCVKECAKSLGCLDKKILRDCGAVKAHYAKIRSEADPDCDLLCDS</sequence>
<keyword evidence="1" id="KW-0472">Membrane</keyword>
<dbReference type="EMBL" id="HBGE01026742">
    <property type="protein sequence ID" value="CAD9118588.1"/>
    <property type="molecule type" value="Transcribed_RNA"/>
</dbReference>